<dbReference type="InterPro" id="IPR013103">
    <property type="entry name" value="RVT_2"/>
</dbReference>
<comment type="caution">
    <text evidence="4">The sequence shown here is derived from an EMBL/GenBank/DDBJ whole genome shotgun (WGS) entry which is preliminary data.</text>
</comment>
<evidence type="ECO:0000313" key="5">
    <source>
        <dbReference type="Proteomes" id="UP000701853"/>
    </source>
</evidence>
<protein>
    <recommendedName>
        <fullName evidence="3">Reverse transcriptase Ty1/copia-type domain-containing protein</fullName>
    </recommendedName>
</protein>
<sequence>MWAKAVNTAVYIQNRLPTKALEYKTPFEAWFGFKPSLAHLKVFGCLCYSLMPAIKRDKLSKKSQAGILVGYNMVKKEAVSEELMADQLESDQNGSDMEIDDEPVRGTMTLVEIYERAHMATVEPSSFEEAETHQGWKQAMADEIAMIDKNQTWELVARPAKKKARLVVKGFSQKYGLDYLETFAPVAKLDTIRLLVASAAQMKWQIHQLDVKSAFLNGFLEEEIYIEQPQGFVVSGKENMVYRLKKALYGLKQAPRAWYARIDSYLVSLGFERSMSEPTLYVKKEQAET</sequence>
<dbReference type="GO" id="GO:0046872">
    <property type="term" value="F:metal ion binding"/>
    <property type="evidence" value="ECO:0007669"/>
    <property type="project" value="UniProtKB-KW"/>
</dbReference>
<dbReference type="PANTHER" id="PTHR42648:SF18">
    <property type="entry name" value="RETROTRANSPOSON, UNCLASSIFIED-LIKE PROTEIN"/>
    <property type="match status" value="1"/>
</dbReference>
<dbReference type="InterPro" id="IPR043502">
    <property type="entry name" value="DNA/RNA_pol_sf"/>
</dbReference>
<keyword evidence="1" id="KW-0479">Metal-binding</keyword>
<dbReference type="Proteomes" id="UP000701853">
    <property type="component" value="Chromosome 1"/>
</dbReference>
<organism evidence="4 5">
    <name type="scientific">Gossypium anomalum</name>
    <dbReference type="NCBI Taxonomy" id="47600"/>
    <lineage>
        <taxon>Eukaryota</taxon>
        <taxon>Viridiplantae</taxon>
        <taxon>Streptophyta</taxon>
        <taxon>Embryophyta</taxon>
        <taxon>Tracheophyta</taxon>
        <taxon>Spermatophyta</taxon>
        <taxon>Magnoliopsida</taxon>
        <taxon>eudicotyledons</taxon>
        <taxon>Gunneridae</taxon>
        <taxon>Pentapetalae</taxon>
        <taxon>rosids</taxon>
        <taxon>malvids</taxon>
        <taxon>Malvales</taxon>
        <taxon>Malvaceae</taxon>
        <taxon>Malvoideae</taxon>
        <taxon>Gossypium</taxon>
    </lineage>
</organism>
<dbReference type="SUPFAM" id="SSF53098">
    <property type="entry name" value="Ribonuclease H-like"/>
    <property type="match status" value="1"/>
</dbReference>
<dbReference type="AlphaFoldDB" id="A0A8J5ZJF0"/>
<evidence type="ECO:0000256" key="1">
    <source>
        <dbReference type="ARBA" id="ARBA00022723"/>
    </source>
</evidence>
<dbReference type="InterPro" id="IPR012337">
    <property type="entry name" value="RNaseH-like_sf"/>
</dbReference>
<keyword evidence="2" id="KW-0378">Hydrolase</keyword>
<evidence type="ECO:0000256" key="2">
    <source>
        <dbReference type="ARBA" id="ARBA00022801"/>
    </source>
</evidence>
<dbReference type="OrthoDB" id="1001497at2759"/>
<dbReference type="GO" id="GO:0016787">
    <property type="term" value="F:hydrolase activity"/>
    <property type="evidence" value="ECO:0007669"/>
    <property type="project" value="UniProtKB-KW"/>
</dbReference>
<proteinExistence type="predicted"/>
<dbReference type="EMBL" id="JAHUZN010000001">
    <property type="protein sequence ID" value="KAG8502307.1"/>
    <property type="molecule type" value="Genomic_DNA"/>
</dbReference>
<evidence type="ECO:0000313" key="4">
    <source>
        <dbReference type="EMBL" id="KAG8502307.1"/>
    </source>
</evidence>
<dbReference type="SUPFAM" id="SSF56672">
    <property type="entry name" value="DNA/RNA polymerases"/>
    <property type="match status" value="1"/>
</dbReference>
<reference evidence="4 5" key="1">
    <citation type="journal article" date="2021" name="bioRxiv">
        <title>The Gossypium anomalum genome as a resource for cotton improvement and evolutionary analysis of hybrid incompatibility.</title>
        <authorList>
            <person name="Grover C.E."/>
            <person name="Yuan D."/>
            <person name="Arick M.A."/>
            <person name="Miller E.R."/>
            <person name="Hu G."/>
            <person name="Peterson D.G."/>
            <person name="Wendel J.F."/>
            <person name="Udall J.A."/>
        </authorList>
    </citation>
    <scope>NUCLEOTIDE SEQUENCE [LARGE SCALE GENOMIC DNA]</scope>
    <source>
        <strain evidence="4">JFW-Udall</strain>
        <tissue evidence="4">Leaf</tissue>
    </source>
</reference>
<dbReference type="InterPro" id="IPR039537">
    <property type="entry name" value="Retrotran_Ty1/copia-like"/>
</dbReference>
<accession>A0A8J5ZJF0</accession>
<gene>
    <name evidence="4" type="ORF">CXB51_002202</name>
</gene>
<keyword evidence="5" id="KW-1185">Reference proteome</keyword>
<name>A0A8J5ZJF0_9ROSI</name>
<evidence type="ECO:0000259" key="3">
    <source>
        <dbReference type="Pfam" id="PF07727"/>
    </source>
</evidence>
<dbReference type="Pfam" id="PF07727">
    <property type="entry name" value="RVT_2"/>
    <property type="match status" value="1"/>
</dbReference>
<feature type="domain" description="Reverse transcriptase Ty1/copia-type" evidence="3">
    <location>
        <begin position="160"/>
        <end position="284"/>
    </location>
</feature>
<dbReference type="PANTHER" id="PTHR42648">
    <property type="entry name" value="TRANSPOSASE, PUTATIVE-RELATED"/>
    <property type="match status" value="1"/>
</dbReference>